<dbReference type="HAMAP" id="MF_00354">
    <property type="entry name" value="Idi_2"/>
    <property type="match status" value="1"/>
</dbReference>
<name>A0ABR8SP56_9BACL</name>
<comment type="function">
    <text evidence="11">Involved in the biosynthesis of isoprenoids. Catalyzes the 1,3-allylic rearrangement of the homoallylic substrate isopentenyl (IPP) to its allylic isomer, dimethylallyl diphosphate (DMAPP).</text>
</comment>
<evidence type="ECO:0000256" key="5">
    <source>
        <dbReference type="ARBA" id="ARBA00022723"/>
    </source>
</evidence>
<accession>A0ABR8SP56</accession>
<dbReference type="PANTHER" id="PTHR43665:SF1">
    <property type="entry name" value="ISOPENTENYL-DIPHOSPHATE DELTA-ISOMERASE"/>
    <property type="match status" value="1"/>
</dbReference>
<keyword evidence="4 11" id="KW-0288">FMN</keyword>
<comment type="caution">
    <text evidence="13">The sequence shown here is derived from an EMBL/GenBank/DDBJ whole genome shotgun (WGS) entry which is preliminary data.</text>
</comment>
<keyword evidence="14" id="KW-1185">Reference proteome</keyword>
<comment type="cofactor">
    <cofactor evidence="11">
        <name>Mg(2+)</name>
        <dbReference type="ChEBI" id="CHEBI:18420"/>
    </cofactor>
</comment>
<dbReference type="PANTHER" id="PTHR43665">
    <property type="entry name" value="ISOPENTENYL-DIPHOSPHATE DELTA-ISOMERASE"/>
    <property type="match status" value="1"/>
</dbReference>
<dbReference type="GO" id="GO:0004452">
    <property type="term" value="F:isopentenyl-diphosphate delta-isomerase activity"/>
    <property type="evidence" value="ECO:0007669"/>
    <property type="project" value="UniProtKB-EC"/>
</dbReference>
<keyword evidence="5 11" id="KW-0479">Metal-binding</keyword>
<dbReference type="EC" id="5.3.3.2" evidence="11"/>
<proteinExistence type="inferred from homology"/>
<organism evidence="13 14">
    <name type="scientific">Fictibacillus norfolkensis</name>
    <dbReference type="NCBI Taxonomy" id="2762233"/>
    <lineage>
        <taxon>Bacteria</taxon>
        <taxon>Bacillati</taxon>
        <taxon>Bacillota</taxon>
        <taxon>Bacilli</taxon>
        <taxon>Bacillales</taxon>
        <taxon>Fictibacillaceae</taxon>
        <taxon>Fictibacillus</taxon>
    </lineage>
</organism>
<comment type="caution">
    <text evidence="11">Lacks conserved residue(s) required for the propagation of feature annotation.</text>
</comment>
<evidence type="ECO:0000256" key="7">
    <source>
        <dbReference type="ARBA" id="ARBA00022857"/>
    </source>
</evidence>
<evidence type="ECO:0000313" key="13">
    <source>
        <dbReference type="EMBL" id="MBD7965283.1"/>
    </source>
</evidence>
<comment type="similarity">
    <text evidence="11">Belongs to the IPP isomerase type 2 family.</text>
</comment>
<feature type="binding site" evidence="11">
    <location>
        <position position="101"/>
    </location>
    <ligand>
        <name>FMN</name>
        <dbReference type="ChEBI" id="CHEBI:58210"/>
    </ligand>
</feature>
<evidence type="ECO:0000256" key="9">
    <source>
        <dbReference type="ARBA" id="ARBA00023235"/>
    </source>
</evidence>
<comment type="cofactor">
    <cofactor evidence="1 11">
        <name>FMN</name>
        <dbReference type="ChEBI" id="CHEBI:58210"/>
    </cofactor>
</comment>
<feature type="binding site" evidence="11">
    <location>
        <begin position="71"/>
        <end position="73"/>
    </location>
    <ligand>
        <name>FMN</name>
        <dbReference type="ChEBI" id="CHEBI:58210"/>
    </ligand>
</feature>
<feature type="binding site" evidence="11">
    <location>
        <position position="196"/>
    </location>
    <ligand>
        <name>FMN</name>
        <dbReference type="ChEBI" id="CHEBI:58210"/>
    </ligand>
</feature>
<feature type="binding site" evidence="11">
    <location>
        <begin position="276"/>
        <end position="278"/>
    </location>
    <ligand>
        <name>FMN</name>
        <dbReference type="ChEBI" id="CHEBI:58210"/>
    </ligand>
</feature>
<dbReference type="CDD" id="cd02811">
    <property type="entry name" value="IDI-2_FMN"/>
    <property type="match status" value="1"/>
</dbReference>
<keyword evidence="6 11" id="KW-0460">Magnesium</keyword>
<gene>
    <name evidence="11" type="primary">fni</name>
    <name evidence="13" type="ORF">H9648_14565</name>
</gene>
<feature type="binding site" evidence="11">
    <location>
        <position position="164"/>
    </location>
    <ligand>
        <name>substrate</name>
    </ligand>
</feature>
<dbReference type="Pfam" id="PF01070">
    <property type="entry name" value="FMN_dh"/>
    <property type="match status" value="1"/>
</dbReference>
<keyword evidence="9 11" id="KW-0413">Isomerase</keyword>
<evidence type="ECO:0000259" key="12">
    <source>
        <dbReference type="Pfam" id="PF01070"/>
    </source>
</evidence>
<comment type="subcellular location">
    <subcellularLocation>
        <location evidence="11">Cytoplasm</location>
    </subcellularLocation>
</comment>
<comment type="cofactor">
    <cofactor evidence="11">
        <name>NADPH</name>
        <dbReference type="ChEBI" id="CHEBI:57783"/>
    </cofactor>
</comment>
<feature type="domain" description="FMN-dependent dehydrogenase" evidence="12">
    <location>
        <begin position="179"/>
        <end position="341"/>
    </location>
</feature>
<protein>
    <recommendedName>
        <fullName evidence="11">Isopentenyl-diphosphate delta-isomerase</fullName>
        <shortName evidence="11">IPP isomerase</shortName>
        <ecNumber evidence="11">5.3.3.2</ecNumber>
    </recommendedName>
    <alternativeName>
        <fullName evidence="11">Isopentenyl diphosphate:dimethylallyl diphosphate isomerase</fullName>
    </alternativeName>
    <alternativeName>
        <fullName evidence="11">Isopentenyl pyrophosphate isomerase</fullName>
    </alternativeName>
    <alternativeName>
        <fullName evidence="11">Type 2 isopentenyl diphosphate isomerase</fullName>
        <shortName evidence="11">IDI-2</shortName>
    </alternativeName>
</protein>
<dbReference type="SUPFAM" id="SSF51395">
    <property type="entry name" value="FMN-linked oxidoreductases"/>
    <property type="match status" value="1"/>
</dbReference>
<evidence type="ECO:0000256" key="8">
    <source>
        <dbReference type="ARBA" id="ARBA00023229"/>
    </source>
</evidence>
<dbReference type="NCBIfam" id="TIGR02151">
    <property type="entry name" value="IPP_isom_2"/>
    <property type="match status" value="1"/>
</dbReference>
<feature type="binding site" evidence="11">
    <location>
        <begin position="101"/>
        <end position="103"/>
    </location>
    <ligand>
        <name>substrate</name>
    </ligand>
</feature>
<feature type="binding site" evidence="11">
    <location>
        <begin position="12"/>
        <end position="13"/>
    </location>
    <ligand>
        <name>substrate</name>
    </ligand>
</feature>
<evidence type="ECO:0000256" key="3">
    <source>
        <dbReference type="ARBA" id="ARBA00022630"/>
    </source>
</evidence>
<feature type="binding site" evidence="11">
    <location>
        <position position="129"/>
    </location>
    <ligand>
        <name>FMN</name>
        <dbReference type="ChEBI" id="CHEBI:58210"/>
    </ligand>
</feature>
<evidence type="ECO:0000256" key="6">
    <source>
        <dbReference type="ARBA" id="ARBA00022842"/>
    </source>
</evidence>
<evidence type="ECO:0000256" key="4">
    <source>
        <dbReference type="ARBA" id="ARBA00022643"/>
    </source>
</evidence>
<sequence>MLDISKDLTEKRKTEHIRISLNEDVEGKNITTGLENYRFIPNALPELSFDEISLSTTLLNKQMRTPFLISSMTGGTETAYQINQQLAMAAQEKGWALGLGSMRAAVENEDLAYTFQIRKYASDIPIIANIGAVQLNYDFGIDQCRQAVEMAEADMLVLHLNTLQEVFQPEGDTNFSHLLSKIEEIANSLHVPVGVKEVGMGIDEKTADRLTSAGIQFIDVAGAGGTSWIQVESYRSNDSIRKEAAEAFLDWGLPTAESILAVRKNNFSTPLIASGGLKNGVDAAKSIALGANLAGFGRLLLPSAVENDVEALLVQMERIEFEMRAAMFGIGAGRIEELAHSDRLLKKV</sequence>
<evidence type="ECO:0000256" key="2">
    <source>
        <dbReference type="ARBA" id="ARBA00022490"/>
    </source>
</evidence>
<feature type="binding site" evidence="11">
    <location>
        <position position="226"/>
    </location>
    <ligand>
        <name>FMN</name>
        <dbReference type="ChEBI" id="CHEBI:58210"/>
    </ligand>
</feature>
<evidence type="ECO:0000256" key="11">
    <source>
        <dbReference type="HAMAP-Rule" id="MF_00354"/>
    </source>
</evidence>
<dbReference type="EMBL" id="JACSQM010000006">
    <property type="protein sequence ID" value="MBD7965283.1"/>
    <property type="molecule type" value="Genomic_DNA"/>
</dbReference>
<keyword evidence="8 11" id="KW-0414">Isoprene biosynthesis</keyword>
<dbReference type="InterPro" id="IPR011179">
    <property type="entry name" value="IPdP_isomerase"/>
</dbReference>
<evidence type="ECO:0000256" key="1">
    <source>
        <dbReference type="ARBA" id="ARBA00001917"/>
    </source>
</evidence>
<comment type="catalytic activity">
    <reaction evidence="11">
        <text>isopentenyl diphosphate = dimethylallyl diphosphate</text>
        <dbReference type="Rhea" id="RHEA:23284"/>
        <dbReference type="ChEBI" id="CHEBI:57623"/>
        <dbReference type="ChEBI" id="CHEBI:128769"/>
        <dbReference type="EC" id="5.3.3.2"/>
    </reaction>
</comment>
<dbReference type="Proteomes" id="UP000603641">
    <property type="component" value="Unassembled WGS sequence"/>
</dbReference>
<dbReference type="InterPro" id="IPR000262">
    <property type="entry name" value="FMN-dep_DH"/>
</dbReference>
<evidence type="ECO:0000313" key="14">
    <source>
        <dbReference type="Proteomes" id="UP000603641"/>
    </source>
</evidence>
<reference evidence="13 14" key="1">
    <citation type="submission" date="2020-08" db="EMBL/GenBank/DDBJ databases">
        <title>A Genomic Blueprint of the Chicken Gut Microbiome.</title>
        <authorList>
            <person name="Gilroy R."/>
            <person name="Ravi A."/>
            <person name="Getino M."/>
            <person name="Pursley I."/>
            <person name="Horton D.L."/>
            <person name="Alikhan N.-F."/>
            <person name="Baker D."/>
            <person name="Gharbi K."/>
            <person name="Hall N."/>
            <person name="Watson M."/>
            <person name="Adriaenssens E.M."/>
            <person name="Foster-Nyarko E."/>
            <person name="Jarju S."/>
            <person name="Secka A."/>
            <person name="Antonio M."/>
            <person name="Oren A."/>
            <person name="Chaudhuri R."/>
            <person name="La Ragione R.M."/>
            <person name="Hildebrand F."/>
            <person name="Pallen M.J."/>
        </authorList>
    </citation>
    <scope>NUCLEOTIDE SEQUENCE [LARGE SCALE GENOMIC DNA]</scope>
    <source>
        <strain evidence="13 14">Sa2CUA10</strain>
    </source>
</reference>
<feature type="binding site" evidence="11">
    <location>
        <position position="70"/>
    </location>
    <ligand>
        <name>FMN</name>
        <dbReference type="ChEBI" id="CHEBI:58210"/>
    </ligand>
</feature>
<dbReference type="PIRSF" id="PIRSF003314">
    <property type="entry name" value="IPP_isomerase"/>
    <property type="match status" value="1"/>
</dbReference>
<keyword evidence="7 11" id="KW-0521">NADP</keyword>
<dbReference type="Gene3D" id="3.20.20.70">
    <property type="entry name" value="Aldolase class I"/>
    <property type="match status" value="1"/>
</dbReference>
<keyword evidence="2 11" id="KW-0963">Cytoplasm</keyword>
<comment type="subunit">
    <text evidence="10 11">Homooctamer. Dimer of tetramers.</text>
</comment>
<keyword evidence="3 11" id="KW-0285">Flavoprotein</keyword>
<evidence type="ECO:0000256" key="10">
    <source>
        <dbReference type="ARBA" id="ARBA00025810"/>
    </source>
</evidence>
<dbReference type="InterPro" id="IPR013785">
    <property type="entry name" value="Aldolase_TIM"/>
</dbReference>
<feature type="binding site" evidence="11">
    <location>
        <position position="165"/>
    </location>
    <ligand>
        <name>Mg(2+)</name>
        <dbReference type="ChEBI" id="CHEBI:18420"/>
    </ligand>
</feature>